<dbReference type="AlphaFoldDB" id="A0A6A5WFQ1"/>
<dbReference type="EMBL" id="ML977587">
    <property type="protein sequence ID" value="KAF2000723.1"/>
    <property type="molecule type" value="Genomic_DNA"/>
</dbReference>
<dbReference type="GO" id="GO:0006629">
    <property type="term" value="P:lipid metabolic process"/>
    <property type="evidence" value="ECO:0007669"/>
    <property type="project" value="InterPro"/>
</dbReference>
<gene>
    <name evidence="5" type="ORF">P154DRAFT_534493</name>
</gene>
<reference evidence="5" key="1">
    <citation type="journal article" date="2020" name="Stud. Mycol.">
        <title>101 Dothideomycetes genomes: a test case for predicting lifestyles and emergence of pathogens.</title>
        <authorList>
            <person name="Haridas S."/>
            <person name="Albert R."/>
            <person name="Binder M."/>
            <person name="Bloem J."/>
            <person name="Labutti K."/>
            <person name="Salamov A."/>
            <person name="Andreopoulos B."/>
            <person name="Baker S."/>
            <person name="Barry K."/>
            <person name="Bills G."/>
            <person name="Bluhm B."/>
            <person name="Cannon C."/>
            <person name="Castanera R."/>
            <person name="Culley D."/>
            <person name="Daum C."/>
            <person name="Ezra D."/>
            <person name="Gonzalez J."/>
            <person name="Henrissat B."/>
            <person name="Kuo A."/>
            <person name="Liang C."/>
            <person name="Lipzen A."/>
            <person name="Lutzoni F."/>
            <person name="Magnuson J."/>
            <person name="Mondo S."/>
            <person name="Nolan M."/>
            <person name="Ohm R."/>
            <person name="Pangilinan J."/>
            <person name="Park H.-J."/>
            <person name="Ramirez L."/>
            <person name="Alfaro M."/>
            <person name="Sun H."/>
            <person name="Tritt A."/>
            <person name="Yoshinaga Y."/>
            <person name="Zwiers L.-H."/>
            <person name="Turgeon B."/>
            <person name="Goodwin S."/>
            <person name="Spatafora J."/>
            <person name="Crous P."/>
            <person name="Grigoriev I."/>
        </authorList>
    </citation>
    <scope>NUCLEOTIDE SEQUENCE</scope>
    <source>
        <strain evidence="5">CBS 123094</strain>
    </source>
</reference>
<name>A0A6A5WFQ1_9PLEO</name>
<feature type="signal peptide" evidence="3">
    <location>
        <begin position="1"/>
        <end position="21"/>
    </location>
</feature>
<evidence type="ECO:0000256" key="3">
    <source>
        <dbReference type="SAM" id="SignalP"/>
    </source>
</evidence>
<dbReference type="InterPro" id="IPR029058">
    <property type="entry name" value="AB_hydrolase_fold"/>
</dbReference>
<dbReference type="CDD" id="cd00519">
    <property type="entry name" value="Lipase_3"/>
    <property type="match status" value="1"/>
</dbReference>
<dbReference type="Gene3D" id="3.40.50.1820">
    <property type="entry name" value="alpha/beta hydrolase"/>
    <property type="match status" value="1"/>
</dbReference>
<proteinExistence type="predicted"/>
<feature type="chain" id="PRO_5025659703" evidence="3">
    <location>
        <begin position="22"/>
        <end position="327"/>
    </location>
</feature>
<dbReference type="SUPFAM" id="SSF53474">
    <property type="entry name" value="alpha/beta-Hydrolases"/>
    <property type="match status" value="1"/>
</dbReference>
<evidence type="ECO:0000259" key="4">
    <source>
        <dbReference type="Pfam" id="PF01764"/>
    </source>
</evidence>
<feature type="domain" description="Fungal lipase-type" evidence="4">
    <location>
        <begin position="113"/>
        <end position="243"/>
    </location>
</feature>
<keyword evidence="1 3" id="KW-0732">Signal</keyword>
<dbReference type="PANTHER" id="PTHR46640:SF1">
    <property type="entry name" value="FUNGAL LIPASE-LIKE DOMAIN-CONTAINING PROTEIN-RELATED"/>
    <property type="match status" value="1"/>
</dbReference>
<dbReference type="PANTHER" id="PTHR46640">
    <property type="entry name" value="TRIACYLGLYCEROL LIPASE, PUTATIVE (AFU_ORTHOLOGUE AFUA_6G06510)-RELATED"/>
    <property type="match status" value="1"/>
</dbReference>
<keyword evidence="2 5" id="KW-0378">Hydrolase</keyword>
<evidence type="ECO:0000256" key="2">
    <source>
        <dbReference type="ARBA" id="ARBA00022801"/>
    </source>
</evidence>
<dbReference type="Pfam" id="PF01764">
    <property type="entry name" value="Lipase_3"/>
    <property type="match status" value="1"/>
</dbReference>
<organism evidence="5 6">
    <name type="scientific">Amniculicola lignicola CBS 123094</name>
    <dbReference type="NCBI Taxonomy" id="1392246"/>
    <lineage>
        <taxon>Eukaryota</taxon>
        <taxon>Fungi</taxon>
        <taxon>Dikarya</taxon>
        <taxon>Ascomycota</taxon>
        <taxon>Pezizomycotina</taxon>
        <taxon>Dothideomycetes</taxon>
        <taxon>Pleosporomycetidae</taxon>
        <taxon>Pleosporales</taxon>
        <taxon>Amniculicolaceae</taxon>
        <taxon>Amniculicola</taxon>
    </lineage>
</organism>
<dbReference type="Proteomes" id="UP000799779">
    <property type="component" value="Unassembled WGS sequence"/>
</dbReference>
<accession>A0A6A5WFQ1</accession>
<evidence type="ECO:0000313" key="5">
    <source>
        <dbReference type="EMBL" id="KAF2000723.1"/>
    </source>
</evidence>
<protein>
    <submittedName>
        <fullName evidence="5">Alpha/beta-hydrolase</fullName>
    </submittedName>
</protein>
<evidence type="ECO:0000256" key="1">
    <source>
        <dbReference type="ARBA" id="ARBA00022729"/>
    </source>
</evidence>
<dbReference type="InterPro" id="IPR051299">
    <property type="entry name" value="AB_hydrolase_lip/est"/>
</dbReference>
<keyword evidence="6" id="KW-1185">Reference proteome</keyword>
<dbReference type="InterPro" id="IPR002921">
    <property type="entry name" value="Fungal_lipase-type"/>
</dbReference>
<dbReference type="OrthoDB" id="426718at2759"/>
<dbReference type="GO" id="GO:0016787">
    <property type="term" value="F:hydrolase activity"/>
    <property type="evidence" value="ECO:0007669"/>
    <property type="project" value="UniProtKB-KW"/>
</dbReference>
<evidence type="ECO:0000313" key="6">
    <source>
        <dbReference type="Proteomes" id="UP000799779"/>
    </source>
</evidence>
<sequence length="327" mass="35331">MIFVLSVVLTVLLLCTSGSVAAPAAHFFDERAPTVSDALLKTFNLMEQYAGAAYCPGNTNKGSIGTEVECKPDGGICPVAEQAKTDTLTEFQDQFKTDVTGYVALDSSNSLLIVAFRGSRTQKNWLANIDMVSTDTDICKGCTAHHGFWTSWTEARSGVLGAIKNATLSYPNYKLVVVGHSLGGAIATLAAAELRASGHQATLYTFGAPRVSSDTLSSFVTNQPGGNFRLTHWNDPVPRVPPILFGYTHISPEYYIAQPNGVNVATKDIKVYEGSRNLKGNGAWIIQDFDAHRWYFGKIPICTGEPVKGRAIEKRGLKDGVEILADF</sequence>